<dbReference type="InterPro" id="IPR006311">
    <property type="entry name" value="TAT_signal"/>
</dbReference>
<reference evidence="4" key="1">
    <citation type="submission" date="2021-01" db="EMBL/GenBank/DDBJ databases">
        <title>Whole genome shotgun sequence of Rugosimonospora africana NBRC 104875.</title>
        <authorList>
            <person name="Komaki H."/>
            <person name="Tamura T."/>
        </authorList>
    </citation>
    <scope>NUCLEOTIDE SEQUENCE</scope>
    <source>
        <strain evidence="4">NBRC 104875</strain>
    </source>
</reference>
<sequence>MANDEQLFTSHMSRRGLLAATGAVGAGVAAAPLLAGTASAASGSSKHSGSSASTAIGGAAGDPLRTPAVNGVHLQFGADAAIEVVVSWHTLQPVEGARVLLGGTDGRYSRTYHAETVSYTDGKSGQVVYAQHARMTGLKPDQEYVYLAVHEGAQPVFGSFATAPKGRQAFTFTSFGDQGTPTTGKVFVPPAGVNLPNPPFVNDNLGGPASANLPTAIERVQPLFHLFNGDLCYANLATDRVRTWSDFWDNNTRSARNRPWMPAPGNHENERGNGPIGYAAFQTYFATPRQPGQTDVTRGLWYAMTVGSVRVIFLANDDIILQDGGDSYVRGYSGGAQKAWLENELKHTRADRDIDWIVVCMHQVAISTADQFNGADLGIRQEWLPLFDKYGVDLVVCGHEHHYERSHPIRGRQANATLTPIPASTRTDVIDTSKGTVHMVIGGGGTSAPSNQLFFNPPACRVITSVTAPDPTTGKHAPVYTREDAPWSAVRDAANSYGFAAFTVDPGKHKGDLTTITVTYYDVVGTGGDVRPFDTFTLQRRRSDG</sequence>
<dbReference type="InterPro" id="IPR015914">
    <property type="entry name" value="PAPs_N"/>
</dbReference>
<protein>
    <recommendedName>
        <fullName evidence="6">3',5'-cyclic AMP phosphodiesterase CpdA</fullName>
    </recommendedName>
</protein>
<evidence type="ECO:0000313" key="5">
    <source>
        <dbReference type="Proteomes" id="UP000642748"/>
    </source>
</evidence>
<keyword evidence="1" id="KW-0732">Signal</keyword>
<dbReference type="PANTHER" id="PTHR22953:SF153">
    <property type="entry name" value="PURPLE ACID PHOSPHATASE"/>
    <property type="match status" value="1"/>
</dbReference>
<dbReference type="SUPFAM" id="SSF56300">
    <property type="entry name" value="Metallo-dependent phosphatases"/>
    <property type="match status" value="1"/>
</dbReference>
<name>A0A8J3QSD0_9ACTN</name>
<dbReference type="Gene3D" id="2.60.40.380">
    <property type="entry name" value="Purple acid phosphatase-like, N-terminal"/>
    <property type="match status" value="1"/>
</dbReference>
<dbReference type="SUPFAM" id="SSF49363">
    <property type="entry name" value="Purple acid phosphatase, N-terminal domain"/>
    <property type="match status" value="1"/>
</dbReference>
<feature type="domain" description="Purple acid phosphatase N-terminal" evidence="3">
    <location>
        <begin position="70"/>
        <end position="153"/>
    </location>
</feature>
<feature type="domain" description="Calcineurin-like phosphoesterase" evidence="2">
    <location>
        <begin position="215"/>
        <end position="403"/>
    </location>
</feature>
<evidence type="ECO:0000256" key="1">
    <source>
        <dbReference type="ARBA" id="ARBA00022729"/>
    </source>
</evidence>
<keyword evidence="5" id="KW-1185">Reference proteome</keyword>
<dbReference type="GO" id="GO:0046872">
    <property type="term" value="F:metal ion binding"/>
    <property type="evidence" value="ECO:0007669"/>
    <property type="project" value="InterPro"/>
</dbReference>
<comment type="caution">
    <text evidence="4">The sequence shown here is derived from an EMBL/GenBank/DDBJ whole genome shotgun (WGS) entry which is preliminary data.</text>
</comment>
<evidence type="ECO:0000259" key="2">
    <source>
        <dbReference type="Pfam" id="PF00149"/>
    </source>
</evidence>
<accession>A0A8J3QSD0</accession>
<gene>
    <name evidence="4" type="ORF">Raf01_32390</name>
</gene>
<dbReference type="GO" id="GO:0003993">
    <property type="term" value="F:acid phosphatase activity"/>
    <property type="evidence" value="ECO:0007669"/>
    <property type="project" value="InterPro"/>
</dbReference>
<dbReference type="Proteomes" id="UP000642748">
    <property type="component" value="Unassembled WGS sequence"/>
</dbReference>
<dbReference type="EMBL" id="BONZ01000030">
    <property type="protein sequence ID" value="GIH15067.1"/>
    <property type="molecule type" value="Genomic_DNA"/>
</dbReference>
<dbReference type="InterPro" id="IPR008963">
    <property type="entry name" value="Purple_acid_Pase-like_N"/>
</dbReference>
<dbReference type="PROSITE" id="PS51318">
    <property type="entry name" value="TAT"/>
    <property type="match status" value="1"/>
</dbReference>
<dbReference type="Pfam" id="PF16656">
    <property type="entry name" value="Pur_ac_phosph_N"/>
    <property type="match status" value="1"/>
</dbReference>
<dbReference type="Gene3D" id="3.60.21.10">
    <property type="match status" value="1"/>
</dbReference>
<evidence type="ECO:0000313" key="4">
    <source>
        <dbReference type="EMBL" id="GIH15067.1"/>
    </source>
</evidence>
<proteinExistence type="predicted"/>
<dbReference type="InterPro" id="IPR029052">
    <property type="entry name" value="Metallo-depent_PP-like"/>
</dbReference>
<organism evidence="4 5">
    <name type="scientific">Rugosimonospora africana</name>
    <dbReference type="NCBI Taxonomy" id="556532"/>
    <lineage>
        <taxon>Bacteria</taxon>
        <taxon>Bacillati</taxon>
        <taxon>Actinomycetota</taxon>
        <taxon>Actinomycetes</taxon>
        <taxon>Micromonosporales</taxon>
        <taxon>Micromonosporaceae</taxon>
        <taxon>Rugosimonospora</taxon>
    </lineage>
</organism>
<dbReference type="InterPro" id="IPR039331">
    <property type="entry name" value="PAPs-like"/>
</dbReference>
<dbReference type="PANTHER" id="PTHR22953">
    <property type="entry name" value="ACID PHOSPHATASE RELATED"/>
    <property type="match status" value="1"/>
</dbReference>
<dbReference type="AlphaFoldDB" id="A0A8J3QSD0"/>
<dbReference type="RefSeq" id="WP_203918695.1">
    <property type="nucleotide sequence ID" value="NZ_BONZ01000030.1"/>
</dbReference>
<dbReference type="Pfam" id="PF00149">
    <property type="entry name" value="Metallophos"/>
    <property type="match status" value="1"/>
</dbReference>
<evidence type="ECO:0000259" key="3">
    <source>
        <dbReference type="Pfam" id="PF16656"/>
    </source>
</evidence>
<evidence type="ECO:0008006" key="6">
    <source>
        <dbReference type="Google" id="ProtNLM"/>
    </source>
</evidence>
<dbReference type="InterPro" id="IPR004843">
    <property type="entry name" value="Calcineurin-like_PHP"/>
</dbReference>